<name>A0A3B4XET9_SERLL</name>
<sequence length="101" mass="11033">MDAHTHTLTHTLISNVSTLAFRESFIQSCNACFCLLGFSQTRSGATGEAGDDPHGPSEGPPTAAGGRPRVSPLDSRHCNQHQPEKDNHMEVNAMIICFKWR</sequence>
<accession>A0A3B4XET9</accession>
<feature type="region of interest" description="Disordered" evidence="1">
    <location>
        <begin position="44"/>
        <end position="86"/>
    </location>
</feature>
<evidence type="ECO:0000256" key="1">
    <source>
        <dbReference type="SAM" id="MobiDB-lite"/>
    </source>
</evidence>
<dbReference type="Proteomes" id="UP000261360">
    <property type="component" value="Unplaced"/>
</dbReference>
<feature type="compositionally biased region" description="Basic and acidic residues" evidence="1">
    <location>
        <begin position="74"/>
        <end position="86"/>
    </location>
</feature>
<dbReference type="Ensembl" id="ENSSLDT00000015012.1">
    <property type="protein sequence ID" value="ENSSLDP00000014455.1"/>
    <property type="gene ID" value="ENSSLDG00000011555.1"/>
</dbReference>
<proteinExistence type="predicted"/>
<dbReference type="AlphaFoldDB" id="A0A3B4XET9"/>
<protein>
    <submittedName>
        <fullName evidence="2">Uncharacterized protein</fullName>
    </submittedName>
</protein>
<reference evidence="2" key="1">
    <citation type="submission" date="2025-08" db="UniProtKB">
        <authorList>
            <consortium name="Ensembl"/>
        </authorList>
    </citation>
    <scope>IDENTIFICATION</scope>
</reference>
<keyword evidence="3" id="KW-1185">Reference proteome</keyword>
<organism evidence="2 3">
    <name type="scientific">Seriola lalandi dorsalis</name>
    <dbReference type="NCBI Taxonomy" id="1841481"/>
    <lineage>
        <taxon>Eukaryota</taxon>
        <taxon>Metazoa</taxon>
        <taxon>Chordata</taxon>
        <taxon>Craniata</taxon>
        <taxon>Vertebrata</taxon>
        <taxon>Euteleostomi</taxon>
        <taxon>Actinopterygii</taxon>
        <taxon>Neopterygii</taxon>
        <taxon>Teleostei</taxon>
        <taxon>Neoteleostei</taxon>
        <taxon>Acanthomorphata</taxon>
        <taxon>Carangaria</taxon>
        <taxon>Carangiformes</taxon>
        <taxon>Carangidae</taxon>
        <taxon>Seriola</taxon>
    </lineage>
</organism>
<evidence type="ECO:0000313" key="2">
    <source>
        <dbReference type="Ensembl" id="ENSSLDP00000014455.1"/>
    </source>
</evidence>
<reference evidence="2" key="2">
    <citation type="submission" date="2025-09" db="UniProtKB">
        <authorList>
            <consortium name="Ensembl"/>
        </authorList>
    </citation>
    <scope>IDENTIFICATION</scope>
</reference>
<evidence type="ECO:0000313" key="3">
    <source>
        <dbReference type="Proteomes" id="UP000261360"/>
    </source>
</evidence>